<dbReference type="GO" id="GO:0005506">
    <property type="term" value="F:iron ion binding"/>
    <property type="evidence" value="ECO:0007669"/>
    <property type="project" value="InterPro"/>
</dbReference>
<dbReference type="PANTHER" id="PTHR46696:SF6">
    <property type="entry name" value="P450, PUTATIVE (EUROFUNG)-RELATED"/>
    <property type="match status" value="1"/>
</dbReference>
<reference evidence="4 6" key="2">
    <citation type="submission" date="2019-12" db="EMBL/GenBank/DDBJ databases">
        <title>Functional and genomic insights into the Sphingobium yanoikuyae YC-JY1, a bacterium efficiently degrading bisphenol A.</title>
        <authorList>
            <person name="Jia Y."/>
            <person name="Li X."/>
            <person name="Wang J."/>
            <person name="Eltoukhy A."/>
            <person name="Lamraoui I."/>
            <person name="Yan Y."/>
        </authorList>
    </citation>
    <scope>NUCLEOTIDE SEQUENCE [LARGE SCALE GENOMIC DNA]</scope>
    <source>
        <strain evidence="4 6">YC-JY1</strain>
    </source>
</reference>
<keyword evidence="2" id="KW-0408">Iron</keyword>
<dbReference type="GO" id="GO:0016705">
    <property type="term" value="F:oxidoreductase activity, acting on paired donors, with incorporation or reduction of molecular oxygen"/>
    <property type="evidence" value="ECO:0007669"/>
    <property type="project" value="InterPro"/>
</dbReference>
<dbReference type="EMBL" id="JGVR01000008">
    <property type="protein sequence ID" value="KEZ19718.1"/>
    <property type="molecule type" value="Genomic_DNA"/>
</dbReference>
<dbReference type="InterPro" id="IPR002397">
    <property type="entry name" value="Cyt_P450_B"/>
</dbReference>
<comment type="similarity">
    <text evidence="1 2">Belongs to the cytochrome P450 family.</text>
</comment>
<keyword evidence="2" id="KW-0349">Heme</keyword>
<dbReference type="AlphaFoldDB" id="A0A084EP26"/>
<evidence type="ECO:0000313" key="5">
    <source>
        <dbReference type="Proteomes" id="UP000028534"/>
    </source>
</evidence>
<evidence type="ECO:0000313" key="3">
    <source>
        <dbReference type="EMBL" id="KEZ19718.1"/>
    </source>
</evidence>
<dbReference type="PANTHER" id="PTHR46696">
    <property type="entry name" value="P450, PUTATIVE (EUROFUNG)-RELATED"/>
    <property type="match status" value="1"/>
</dbReference>
<dbReference type="PRINTS" id="PR00359">
    <property type="entry name" value="BP450"/>
</dbReference>
<keyword evidence="2" id="KW-0560">Oxidoreductase</keyword>
<evidence type="ECO:0000313" key="4">
    <source>
        <dbReference type="EMBL" id="QHD68939.1"/>
    </source>
</evidence>
<dbReference type="PROSITE" id="PS00086">
    <property type="entry name" value="CYTOCHROME_P450"/>
    <property type="match status" value="1"/>
</dbReference>
<proteinExistence type="inferred from homology"/>
<sequence length="417" mass="46201">MAHATLSPAAPQPAHVPDALVYDFDVHADPGLLADPHARILDLLKTAPPVFWTPRNGGGWVALTHAANYEASRDTETYSSEFVPADKMKALLASLPPGAPHIPQPIPITLDPPEHTKYRQPLQKVFSPKTIAALKDSIRELAGELIDAIKADGQCEFMSTVAEPLPVQVFLKMLGLPLERLPEYRQIVKEHMEAIDTDREGSMRRLQRIAAAMRDTVLERRDNPKDDIISMLWKLEVDGQPSTLADMENYGVLLFIAGLDTVMNGMGLAMRGLALDLPLQAKLRAEPKLVAEAAEEMLRRYTFTVPMRVIKKPAELAGAKLMPGDMLKLFLPAADLDAKEFPQPDSYDLDRENNVHIAFGVGPHRCLGSHLARVELQVLYEEMLARLPEFRLDPAKPTVFHGGHVIGIESLNLVWDV</sequence>
<reference evidence="3 5" key="1">
    <citation type="submission" date="2014-03" db="EMBL/GenBank/DDBJ databases">
        <title>Genome sequence of Sphingobium yanoikuyae B1.</title>
        <authorList>
            <person name="Gan H.M."/>
            <person name="Gan H.Y."/>
            <person name="Savka M.A."/>
        </authorList>
    </citation>
    <scope>NUCLEOTIDE SEQUENCE [LARGE SCALE GENOMIC DNA]</scope>
    <source>
        <strain evidence="3 5">B1</strain>
    </source>
</reference>
<dbReference type="InterPro" id="IPR001128">
    <property type="entry name" value="Cyt_P450"/>
</dbReference>
<evidence type="ECO:0000256" key="2">
    <source>
        <dbReference type="RuleBase" id="RU000461"/>
    </source>
</evidence>
<dbReference type="PATRIC" id="fig|13690.10.peg.1877"/>
<keyword evidence="2" id="KW-0479">Metal-binding</keyword>
<dbReference type="GO" id="GO:0020037">
    <property type="term" value="F:heme binding"/>
    <property type="evidence" value="ECO:0007669"/>
    <property type="project" value="InterPro"/>
</dbReference>
<dbReference type="InterPro" id="IPR017972">
    <property type="entry name" value="Cyt_P450_CS"/>
</dbReference>
<dbReference type="InterPro" id="IPR036396">
    <property type="entry name" value="Cyt_P450_sf"/>
</dbReference>
<dbReference type="eggNOG" id="COG2124">
    <property type="taxonomic scope" value="Bacteria"/>
</dbReference>
<evidence type="ECO:0000256" key="1">
    <source>
        <dbReference type="ARBA" id="ARBA00010617"/>
    </source>
</evidence>
<dbReference type="Proteomes" id="UP000028534">
    <property type="component" value="Unassembled WGS sequence"/>
</dbReference>
<name>A0A084EP26_SPHYA</name>
<gene>
    <name evidence="3" type="ORF">CP98_01823</name>
    <name evidence="4" type="ORF">GS397_19000</name>
</gene>
<dbReference type="Gene3D" id="1.10.630.10">
    <property type="entry name" value="Cytochrome P450"/>
    <property type="match status" value="1"/>
</dbReference>
<keyword evidence="2" id="KW-0503">Monooxygenase</keyword>
<accession>A0A084EP26</accession>
<dbReference type="Pfam" id="PF00067">
    <property type="entry name" value="p450"/>
    <property type="match status" value="1"/>
</dbReference>
<evidence type="ECO:0000313" key="6">
    <source>
        <dbReference type="Proteomes" id="UP000464086"/>
    </source>
</evidence>
<organism evidence="3 5">
    <name type="scientific">Sphingobium yanoikuyae</name>
    <name type="common">Sphingomonas yanoikuyae</name>
    <dbReference type="NCBI Taxonomy" id="13690"/>
    <lineage>
        <taxon>Bacteria</taxon>
        <taxon>Pseudomonadati</taxon>
        <taxon>Pseudomonadota</taxon>
        <taxon>Alphaproteobacteria</taxon>
        <taxon>Sphingomonadales</taxon>
        <taxon>Sphingomonadaceae</taxon>
        <taxon>Sphingobium</taxon>
    </lineage>
</organism>
<dbReference type="RefSeq" id="WP_037518789.1">
    <property type="nucleotide sequence ID" value="NZ_CP047218.1"/>
</dbReference>
<dbReference type="EMBL" id="CP047218">
    <property type="protein sequence ID" value="QHD68939.1"/>
    <property type="molecule type" value="Genomic_DNA"/>
</dbReference>
<dbReference type="SUPFAM" id="SSF48264">
    <property type="entry name" value="Cytochrome P450"/>
    <property type="match status" value="1"/>
</dbReference>
<dbReference type="GO" id="GO:0004497">
    <property type="term" value="F:monooxygenase activity"/>
    <property type="evidence" value="ECO:0007669"/>
    <property type="project" value="UniProtKB-KW"/>
</dbReference>
<protein>
    <submittedName>
        <fullName evidence="3">Cytochrome P450</fullName>
    </submittedName>
</protein>
<dbReference type="STRING" id="13690.AX777_22460"/>
<dbReference type="Proteomes" id="UP000464086">
    <property type="component" value="Chromosome"/>
</dbReference>